<sequence>MSTQPDLNEAEKEEQVLKLEDEVEQIAQKVMDYRTTLPEQFRSTLSSYLASQRPVIPTRLVNERPGPEIRTLNGTISEAGVGEGLTRENVALSVTEDVKEAEKIQLLKQKMSSNTVELRGVLNRMKEYMGRIDKLGSSSVIIQPAFKRKRAC</sequence>
<dbReference type="PANTHER" id="PTHR36045">
    <property type="entry name" value="OS04G0558500 PROTEIN"/>
    <property type="match status" value="1"/>
</dbReference>
<keyword evidence="1" id="KW-0175">Coiled coil</keyword>
<evidence type="ECO:0000256" key="1">
    <source>
        <dbReference type="SAM" id="Coils"/>
    </source>
</evidence>
<evidence type="ECO:0000313" key="3">
    <source>
        <dbReference type="Proteomes" id="UP001632038"/>
    </source>
</evidence>
<organism evidence="2 3">
    <name type="scientific">Castilleja foliolosa</name>
    <dbReference type="NCBI Taxonomy" id="1961234"/>
    <lineage>
        <taxon>Eukaryota</taxon>
        <taxon>Viridiplantae</taxon>
        <taxon>Streptophyta</taxon>
        <taxon>Embryophyta</taxon>
        <taxon>Tracheophyta</taxon>
        <taxon>Spermatophyta</taxon>
        <taxon>Magnoliopsida</taxon>
        <taxon>eudicotyledons</taxon>
        <taxon>Gunneridae</taxon>
        <taxon>Pentapetalae</taxon>
        <taxon>asterids</taxon>
        <taxon>lamiids</taxon>
        <taxon>Lamiales</taxon>
        <taxon>Orobanchaceae</taxon>
        <taxon>Pedicularideae</taxon>
        <taxon>Castillejinae</taxon>
        <taxon>Castilleja</taxon>
    </lineage>
</organism>
<accession>A0ABD3BEE2</accession>
<proteinExistence type="predicted"/>
<dbReference type="EMBL" id="JAVIJP010000100">
    <property type="protein sequence ID" value="KAL3615652.1"/>
    <property type="molecule type" value="Genomic_DNA"/>
</dbReference>
<feature type="coiled-coil region" evidence="1">
    <location>
        <begin position="9"/>
        <end position="36"/>
    </location>
</feature>
<dbReference type="PANTHER" id="PTHR36045:SF2">
    <property type="entry name" value="OS04G0558500 PROTEIN"/>
    <property type="match status" value="1"/>
</dbReference>
<dbReference type="Proteomes" id="UP001632038">
    <property type="component" value="Unassembled WGS sequence"/>
</dbReference>
<reference evidence="3" key="1">
    <citation type="journal article" date="2024" name="IScience">
        <title>Strigolactones Initiate the Formation of Haustorium-like Structures in Castilleja.</title>
        <authorList>
            <person name="Buerger M."/>
            <person name="Peterson D."/>
            <person name="Chory J."/>
        </authorList>
    </citation>
    <scope>NUCLEOTIDE SEQUENCE [LARGE SCALE GENOMIC DNA]</scope>
</reference>
<comment type="caution">
    <text evidence="2">The sequence shown here is derived from an EMBL/GenBank/DDBJ whole genome shotgun (WGS) entry which is preliminary data.</text>
</comment>
<keyword evidence="3" id="KW-1185">Reference proteome</keyword>
<evidence type="ECO:0000313" key="2">
    <source>
        <dbReference type="EMBL" id="KAL3615652.1"/>
    </source>
</evidence>
<protein>
    <submittedName>
        <fullName evidence="2">Uncharacterized protein</fullName>
    </submittedName>
</protein>
<gene>
    <name evidence="2" type="ORF">CASFOL_041313</name>
</gene>
<dbReference type="AlphaFoldDB" id="A0ABD3BEE2"/>
<name>A0ABD3BEE2_9LAMI</name>